<gene>
    <name evidence="2" type="ORF">ROHU_031134</name>
</gene>
<dbReference type="STRING" id="84645.A0A498LPN7"/>
<dbReference type="AlphaFoldDB" id="A0A498LPN7"/>
<feature type="domain" description="CARD" evidence="1">
    <location>
        <begin position="37"/>
        <end position="108"/>
    </location>
</feature>
<dbReference type="SUPFAM" id="SSF47986">
    <property type="entry name" value="DEATH domain"/>
    <property type="match status" value="2"/>
</dbReference>
<keyword evidence="3" id="KW-1185">Reference proteome</keyword>
<dbReference type="Pfam" id="PF00619">
    <property type="entry name" value="CARD"/>
    <property type="match status" value="1"/>
</dbReference>
<evidence type="ECO:0000313" key="3">
    <source>
        <dbReference type="Proteomes" id="UP000290572"/>
    </source>
</evidence>
<evidence type="ECO:0000259" key="1">
    <source>
        <dbReference type="PROSITE" id="PS50209"/>
    </source>
</evidence>
<comment type="caution">
    <text evidence="2">The sequence shown here is derived from an EMBL/GenBank/DDBJ whole genome shotgun (WGS) entry which is preliminary data.</text>
</comment>
<dbReference type="Proteomes" id="UP000290572">
    <property type="component" value="Unassembled WGS sequence"/>
</dbReference>
<dbReference type="InterPro" id="IPR001315">
    <property type="entry name" value="CARD"/>
</dbReference>
<reference evidence="2 3" key="1">
    <citation type="submission" date="2018-03" db="EMBL/GenBank/DDBJ databases">
        <title>Draft genome sequence of Rohu Carp (Labeo rohita).</title>
        <authorList>
            <person name="Das P."/>
            <person name="Kushwaha B."/>
            <person name="Joshi C.G."/>
            <person name="Kumar D."/>
            <person name="Nagpure N.S."/>
            <person name="Sahoo L."/>
            <person name="Das S.P."/>
            <person name="Bit A."/>
            <person name="Patnaik S."/>
            <person name="Meher P.K."/>
            <person name="Jayasankar P."/>
            <person name="Koringa P.G."/>
            <person name="Patel N.V."/>
            <person name="Hinsu A.T."/>
            <person name="Kumar R."/>
            <person name="Pandey M."/>
            <person name="Agarwal S."/>
            <person name="Srivastava S."/>
            <person name="Singh M."/>
            <person name="Iquebal M.A."/>
            <person name="Jaiswal S."/>
            <person name="Angadi U.B."/>
            <person name="Kumar N."/>
            <person name="Raza M."/>
            <person name="Shah T.M."/>
            <person name="Rai A."/>
            <person name="Jena J.K."/>
        </authorList>
    </citation>
    <scope>NUCLEOTIDE SEQUENCE [LARGE SCALE GENOMIC DNA]</scope>
    <source>
        <strain evidence="2">DASCIFA01</strain>
        <tissue evidence="2">Testis</tissue>
    </source>
</reference>
<proteinExistence type="predicted"/>
<sequence>MSKHQTFLRQTEPVPNQGFYITDQAQEAMDGPVDGTKLIRRLKTELLDALKGDPEFLLQHCHASGILSNNEYNNIKDLNMRSEQVRDILDYVIHKDNKHALNFLKLLKTQDMQEAFPKLEFLQKLQINKRKTTKNTETAAKRRQEILENEPQHNNNSRMVSEREMMLVAGYIGNSWREVGIMALGMNTTTLHQIEEDNSLHRMRVFTMLRKWSIREREKATAARLHSLITQEEYGVDTLKLNFLLENN</sequence>
<dbReference type="CDD" id="cd01671">
    <property type="entry name" value="CARD"/>
    <property type="match status" value="1"/>
</dbReference>
<dbReference type="Pfam" id="PF00531">
    <property type="entry name" value="Death"/>
    <property type="match status" value="1"/>
</dbReference>
<dbReference type="EMBL" id="QBIY01013221">
    <property type="protein sequence ID" value="RXN10041.1"/>
    <property type="molecule type" value="Genomic_DNA"/>
</dbReference>
<accession>A0A498LPN7</accession>
<dbReference type="GO" id="GO:0042981">
    <property type="term" value="P:regulation of apoptotic process"/>
    <property type="evidence" value="ECO:0007669"/>
    <property type="project" value="InterPro"/>
</dbReference>
<dbReference type="InterPro" id="IPR011029">
    <property type="entry name" value="DEATH-like_dom_sf"/>
</dbReference>
<dbReference type="PROSITE" id="PS50209">
    <property type="entry name" value="CARD"/>
    <property type="match status" value="1"/>
</dbReference>
<protein>
    <recommendedName>
        <fullName evidence="1">CARD domain-containing protein</fullName>
    </recommendedName>
</protein>
<dbReference type="Gene3D" id="1.10.533.10">
    <property type="entry name" value="Death Domain, Fas"/>
    <property type="match status" value="2"/>
</dbReference>
<dbReference type="GO" id="GO:0007165">
    <property type="term" value="P:signal transduction"/>
    <property type="evidence" value="ECO:0007669"/>
    <property type="project" value="InterPro"/>
</dbReference>
<dbReference type="InterPro" id="IPR000488">
    <property type="entry name" value="Death_dom"/>
</dbReference>
<dbReference type="CDD" id="cd01670">
    <property type="entry name" value="Death"/>
    <property type="match status" value="1"/>
</dbReference>
<name>A0A498LPN7_LABRO</name>
<organism evidence="2 3">
    <name type="scientific">Labeo rohita</name>
    <name type="common">Indian major carp</name>
    <name type="synonym">Cyprinus rohita</name>
    <dbReference type="NCBI Taxonomy" id="84645"/>
    <lineage>
        <taxon>Eukaryota</taxon>
        <taxon>Metazoa</taxon>
        <taxon>Chordata</taxon>
        <taxon>Craniata</taxon>
        <taxon>Vertebrata</taxon>
        <taxon>Euteleostomi</taxon>
        <taxon>Actinopterygii</taxon>
        <taxon>Neopterygii</taxon>
        <taxon>Teleostei</taxon>
        <taxon>Ostariophysi</taxon>
        <taxon>Cypriniformes</taxon>
        <taxon>Cyprinidae</taxon>
        <taxon>Labeoninae</taxon>
        <taxon>Labeonini</taxon>
        <taxon>Labeo</taxon>
    </lineage>
</organism>
<evidence type="ECO:0000313" key="2">
    <source>
        <dbReference type="EMBL" id="RXN10041.1"/>
    </source>
</evidence>